<dbReference type="Proteomes" id="UP000188728">
    <property type="component" value="Unassembled WGS sequence"/>
</dbReference>
<protein>
    <submittedName>
        <fullName evidence="2">Uncharacterized protein</fullName>
    </submittedName>
</protein>
<keyword evidence="1" id="KW-0802">TPR repeat</keyword>
<name>A0A1V3INN5_9PAST</name>
<comment type="caution">
    <text evidence="2">The sequence shown here is derived from an EMBL/GenBank/DDBJ whole genome shotgun (WGS) entry which is preliminary data.</text>
</comment>
<feature type="repeat" description="TPR" evidence="1">
    <location>
        <begin position="51"/>
        <end position="84"/>
    </location>
</feature>
<evidence type="ECO:0000313" key="2">
    <source>
        <dbReference type="EMBL" id="OOF43857.1"/>
    </source>
</evidence>
<dbReference type="SUPFAM" id="SSF53756">
    <property type="entry name" value="UDP-Glycosyltransferase/glycogen phosphorylase"/>
    <property type="match status" value="1"/>
</dbReference>
<organism evidence="2 3">
    <name type="scientific">Rodentibacter trehalosifermentans</name>
    <dbReference type="NCBI Taxonomy" id="1908263"/>
    <lineage>
        <taxon>Bacteria</taxon>
        <taxon>Pseudomonadati</taxon>
        <taxon>Pseudomonadota</taxon>
        <taxon>Gammaproteobacteria</taxon>
        <taxon>Pasteurellales</taxon>
        <taxon>Pasteurellaceae</taxon>
        <taxon>Rodentibacter</taxon>
    </lineage>
</organism>
<dbReference type="Gene3D" id="1.25.40.10">
    <property type="entry name" value="Tetratricopeptide repeat domain"/>
    <property type="match status" value="1"/>
</dbReference>
<dbReference type="EMBL" id="MLHK01000064">
    <property type="protein sequence ID" value="OOF43857.1"/>
    <property type="molecule type" value="Genomic_DNA"/>
</dbReference>
<dbReference type="SMART" id="SM00028">
    <property type="entry name" value="TPR"/>
    <property type="match status" value="2"/>
</dbReference>
<dbReference type="InterPro" id="IPR011990">
    <property type="entry name" value="TPR-like_helical_dom_sf"/>
</dbReference>
<sequence>MHYEKAFLLEKTIDRHLTFINVKRLASKTREECEATLQLFNEFISQYSEIWQAYFYRSLLLERMGLYDLALTDFNEVLSHYPNNANILFLKATSLLRKGKFKEGFALYEERKKLNLSAVKTSLQLPIWRGENIQKSKLLVLAEQGLGDNIQFVRYAVMAKELGFDVIVGNFLPLENLLSYNLKRFGIDIVKNNSTIDLDAKYQVSMMSLPYYLNATLDNIPLKKAYLQAEPEFIEKWKNKFPINNKLKIGLAWQGSLTNGRDLERSIPLEKLTSLFNLDAEFHCLQKVVSQKDLDFIQKQHNLTAWHDDIVDFSDTAALVEEMDLVISVDTSVAHLSAAMGKLTWIMITYNPDFRWLLDRENSVWYEKVRLFRQNEDLEWDSVIKRVYLELCDFFIK</sequence>
<dbReference type="SUPFAM" id="SSF48452">
    <property type="entry name" value="TPR-like"/>
    <property type="match status" value="1"/>
</dbReference>
<evidence type="ECO:0000313" key="3">
    <source>
        <dbReference type="Proteomes" id="UP000188728"/>
    </source>
</evidence>
<gene>
    <name evidence="2" type="ORF">BKK51_10655</name>
</gene>
<reference evidence="2 3" key="1">
    <citation type="submission" date="2016-10" db="EMBL/GenBank/DDBJ databases">
        <title>Rodentibacter gen. nov. and new species.</title>
        <authorList>
            <person name="Christensen H."/>
        </authorList>
    </citation>
    <scope>NUCLEOTIDE SEQUENCE [LARGE SCALE GENOMIC DNA]</scope>
    <source>
        <strain evidence="2 3">H1983213011</strain>
    </source>
</reference>
<evidence type="ECO:0000256" key="1">
    <source>
        <dbReference type="PROSITE-ProRule" id="PRU00339"/>
    </source>
</evidence>
<dbReference type="Gene3D" id="3.40.50.2000">
    <property type="entry name" value="Glycogen Phosphorylase B"/>
    <property type="match status" value="1"/>
</dbReference>
<dbReference type="PROSITE" id="PS50005">
    <property type="entry name" value="TPR"/>
    <property type="match status" value="1"/>
</dbReference>
<dbReference type="AlphaFoldDB" id="A0A1V3INN5"/>
<dbReference type="InterPro" id="IPR019734">
    <property type="entry name" value="TPR_rpt"/>
</dbReference>
<proteinExistence type="predicted"/>
<accession>A0A1V3INN5</accession>